<proteinExistence type="predicted"/>
<sequence>MAEAPVNRFRAFPYPANAGRVGRKRSQGAAIHDMSGISFMPFLDGEKG</sequence>
<organism evidence="1 2">
    <name type="scientific">Brenneria tiliae</name>
    <dbReference type="NCBI Taxonomy" id="2914984"/>
    <lineage>
        <taxon>Bacteria</taxon>
        <taxon>Pseudomonadati</taxon>
        <taxon>Pseudomonadota</taxon>
        <taxon>Gammaproteobacteria</taxon>
        <taxon>Enterobacterales</taxon>
        <taxon>Pectobacteriaceae</taxon>
        <taxon>Brenneria</taxon>
    </lineage>
</organism>
<gene>
    <name evidence="1" type="ORF">MFP26_05300</name>
</gene>
<accession>A0ABT0MSE1</accession>
<evidence type="ECO:0000313" key="1">
    <source>
        <dbReference type="EMBL" id="MCL2892114.1"/>
    </source>
</evidence>
<dbReference type="EMBL" id="JAKPBZ010000106">
    <property type="protein sequence ID" value="MCL2892114.1"/>
    <property type="molecule type" value="Genomic_DNA"/>
</dbReference>
<dbReference type="RefSeq" id="WP_249243900.1">
    <property type="nucleotide sequence ID" value="NZ_JAKPBZ010000106.1"/>
</dbReference>
<protein>
    <submittedName>
        <fullName evidence="1">Uncharacterized protein</fullName>
    </submittedName>
</protein>
<comment type="caution">
    <text evidence="1">The sequence shown here is derived from an EMBL/GenBank/DDBJ whole genome shotgun (WGS) entry which is preliminary data.</text>
</comment>
<dbReference type="Proteomes" id="UP001203069">
    <property type="component" value="Unassembled WGS sequence"/>
</dbReference>
<keyword evidence="2" id="KW-1185">Reference proteome</keyword>
<reference evidence="1 2" key="1">
    <citation type="submission" date="2022-02" db="EMBL/GenBank/DDBJ databases">
        <title>Description of Brenneria tiliae sp. nov. isolated from symptomatic Tilia x moltkei and Tilia x europaea trees in the UK.</title>
        <authorList>
            <person name="Kile H."/>
        </authorList>
    </citation>
    <scope>NUCLEOTIDE SEQUENCE [LARGE SCALE GENOMIC DNA]</scope>
    <source>
        <strain evidence="1 2">MC1SB4.1</strain>
    </source>
</reference>
<name>A0ABT0MSE1_9GAMM</name>
<evidence type="ECO:0000313" key="2">
    <source>
        <dbReference type="Proteomes" id="UP001203069"/>
    </source>
</evidence>